<comment type="caution">
    <text evidence="1">The sequence shown here is derived from an EMBL/GenBank/DDBJ whole genome shotgun (WGS) entry which is preliminary data.</text>
</comment>
<dbReference type="Proteomes" id="UP001523262">
    <property type="component" value="Unassembled WGS sequence"/>
</dbReference>
<dbReference type="EMBL" id="JAMQCR010000001">
    <property type="protein sequence ID" value="MCM2532173.1"/>
    <property type="molecule type" value="Genomic_DNA"/>
</dbReference>
<reference evidence="1 2" key="1">
    <citation type="submission" date="2022-06" db="EMBL/GenBank/DDBJ databases">
        <authorList>
            <person name="Jeon C.O."/>
        </authorList>
    </citation>
    <scope>NUCLEOTIDE SEQUENCE [LARGE SCALE GENOMIC DNA]</scope>
    <source>
        <strain evidence="1 2">KCTC 13943</strain>
    </source>
</reference>
<protein>
    <submittedName>
        <fullName evidence="1">Uncharacterized protein</fullName>
    </submittedName>
</protein>
<organism evidence="1 2">
    <name type="scientific">Neobacillus pocheonensis</name>
    <dbReference type="NCBI Taxonomy" id="363869"/>
    <lineage>
        <taxon>Bacteria</taxon>
        <taxon>Bacillati</taxon>
        <taxon>Bacillota</taxon>
        <taxon>Bacilli</taxon>
        <taxon>Bacillales</taxon>
        <taxon>Bacillaceae</taxon>
        <taxon>Neobacillus</taxon>
    </lineage>
</organism>
<keyword evidence="2" id="KW-1185">Reference proteome</keyword>
<gene>
    <name evidence="1" type="ORF">NDK43_06895</name>
</gene>
<evidence type="ECO:0000313" key="1">
    <source>
        <dbReference type="EMBL" id="MCM2532173.1"/>
    </source>
</evidence>
<sequence>MKNYITNAYIDMLHDKTKATGVYFNTPKVIKHGVKYRKALSRLQKDVYAELWDMAMKAAHKGQVDEKGRVYVEVADSFMAVAVVADVTTIKHNLNGTGKNGKYTELFDLGLIRIKKRIERETSEYYVMAPVYEGEDVKFLTNDITTSSHKADAEELKAKRNKNVTTKRKTENEQLEEERIFDTKADTAEYEIIEKETAENVPDFDEEPQPQIIADEKPSKQMYFLVMDDLDGTGLYSAEFIIEQNGKMMESWTLSKFAQNMKLGIETERKHDSDILREIMIATGGKYEIKTKERTIY</sequence>
<proteinExistence type="predicted"/>
<name>A0ABT0W771_9BACI</name>
<evidence type="ECO:0000313" key="2">
    <source>
        <dbReference type="Proteomes" id="UP001523262"/>
    </source>
</evidence>
<accession>A0ABT0W771</accession>